<dbReference type="AlphaFoldDB" id="A0A8S1JDQ4"/>
<sequence>MWNPYANVHAPHRCPIYCVTSVSCIASRCITVCRQTAWLQPTWLTLWHVVDAARVARSREAQVFYCIHLTDSPQQIICQDISQSGPISEQNLGNLCLPG</sequence>
<dbReference type="EMBL" id="CAJHUC010002411">
    <property type="protein sequence ID" value="CAD7703781.1"/>
    <property type="molecule type" value="Genomic_DNA"/>
</dbReference>
<evidence type="ECO:0000313" key="2">
    <source>
        <dbReference type="Proteomes" id="UP000708148"/>
    </source>
</evidence>
<name>A0A8S1JDQ4_9CHLO</name>
<organism evidence="1 2">
    <name type="scientific">Ostreobium quekettii</name>
    <dbReference type="NCBI Taxonomy" id="121088"/>
    <lineage>
        <taxon>Eukaryota</taxon>
        <taxon>Viridiplantae</taxon>
        <taxon>Chlorophyta</taxon>
        <taxon>core chlorophytes</taxon>
        <taxon>Ulvophyceae</taxon>
        <taxon>TCBD clade</taxon>
        <taxon>Bryopsidales</taxon>
        <taxon>Ostreobineae</taxon>
        <taxon>Ostreobiaceae</taxon>
        <taxon>Ostreobium</taxon>
    </lineage>
</organism>
<comment type="caution">
    <text evidence="1">The sequence shown here is derived from an EMBL/GenBank/DDBJ whole genome shotgun (WGS) entry which is preliminary data.</text>
</comment>
<reference evidence="1" key="1">
    <citation type="submission" date="2020-12" db="EMBL/GenBank/DDBJ databases">
        <authorList>
            <person name="Iha C."/>
        </authorList>
    </citation>
    <scope>NUCLEOTIDE SEQUENCE</scope>
</reference>
<gene>
    <name evidence="1" type="ORF">OSTQU699_LOCUS9138</name>
</gene>
<keyword evidence="2" id="KW-1185">Reference proteome</keyword>
<evidence type="ECO:0000313" key="1">
    <source>
        <dbReference type="EMBL" id="CAD7703781.1"/>
    </source>
</evidence>
<protein>
    <submittedName>
        <fullName evidence="1">Uncharacterized protein</fullName>
    </submittedName>
</protein>
<dbReference type="Proteomes" id="UP000708148">
    <property type="component" value="Unassembled WGS sequence"/>
</dbReference>
<accession>A0A8S1JDQ4</accession>
<proteinExistence type="predicted"/>